<feature type="transmembrane region" description="Helical" evidence="8">
    <location>
        <begin position="307"/>
        <end position="326"/>
    </location>
</feature>
<feature type="transmembrane region" description="Helical" evidence="8">
    <location>
        <begin position="127"/>
        <end position="151"/>
    </location>
</feature>
<evidence type="ECO:0000256" key="4">
    <source>
        <dbReference type="ARBA" id="ARBA00022960"/>
    </source>
</evidence>
<reference evidence="10" key="1">
    <citation type="submission" date="2017-09" db="EMBL/GenBank/DDBJ databases">
        <title>Depth-based differentiation of microbial function through sediment-hosted aquifers and enrichment of novel symbionts in the deep terrestrial subsurface.</title>
        <authorList>
            <person name="Probst A.J."/>
            <person name="Ladd B."/>
            <person name="Jarett J.K."/>
            <person name="Geller-Mcgrath D.E."/>
            <person name="Sieber C.M.K."/>
            <person name="Emerson J.B."/>
            <person name="Anantharaman K."/>
            <person name="Thomas B.C."/>
            <person name="Malmstrom R."/>
            <person name="Stieglmeier M."/>
            <person name="Klingl A."/>
            <person name="Woyke T."/>
            <person name="Ryan C.M."/>
            <person name="Banfield J.F."/>
        </authorList>
    </citation>
    <scope>NUCLEOTIDE SEQUENCE [LARGE SCALE GENOMIC DNA]</scope>
</reference>
<dbReference type="EMBL" id="PFTM01000034">
    <property type="protein sequence ID" value="PJB83318.1"/>
    <property type="molecule type" value="Genomic_DNA"/>
</dbReference>
<feature type="transmembrane region" description="Helical" evidence="8">
    <location>
        <begin position="163"/>
        <end position="185"/>
    </location>
</feature>
<feature type="transmembrane region" description="Helical" evidence="8">
    <location>
        <begin position="347"/>
        <end position="370"/>
    </location>
</feature>
<feature type="transmembrane region" description="Helical" evidence="8">
    <location>
        <begin position="534"/>
        <end position="556"/>
    </location>
</feature>
<feature type="transmembrane region" description="Helical" evidence="8">
    <location>
        <begin position="262"/>
        <end position="287"/>
    </location>
</feature>
<evidence type="ECO:0000256" key="8">
    <source>
        <dbReference type="SAM" id="Phobius"/>
    </source>
</evidence>
<feature type="transmembrane region" description="Helical" evidence="8">
    <location>
        <begin position="382"/>
        <end position="404"/>
    </location>
</feature>
<evidence type="ECO:0000256" key="3">
    <source>
        <dbReference type="ARBA" id="ARBA00022692"/>
    </source>
</evidence>
<dbReference type="InterPro" id="IPR051050">
    <property type="entry name" value="Lipid_II_flippase_MurJ/MviN"/>
</dbReference>
<comment type="subcellular location">
    <subcellularLocation>
        <location evidence="1">Cell membrane</location>
        <topology evidence="1">Multi-pass membrane protein</topology>
    </subcellularLocation>
</comment>
<name>A0A2M8D857_9BACT</name>
<evidence type="ECO:0000313" key="9">
    <source>
        <dbReference type="EMBL" id="PJB83318.1"/>
    </source>
</evidence>
<gene>
    <name evidence="9" type="ORF">CO088_01705</name>
</gene>
<dbReference type="GO" id="GO:0009252">
    <property type="term" value="P:peptidoglycan biosynthetic process"/>
    <property type="evidence" value="ECO:0007669"/>
    <property type="project" value="UniProtKB-KW"/>
</dbReference>
<feature type="transmembrane region" description="Helical" evidence="8">
    <location>
        <begin position="192"/>
        <end position="213"/>
    </location>
</feature>
<dbReference type="Proteomes" id="UP000229236">
    <property type="component" value="Unassembled WGS sequence"/>
</dbReference>
<dbReference type="PANTHER" id="PTHR47019:SF1">
    <property type="entry name" value="LIPID II FLIPPASE MURJ"/>
    <property type="match status" value="1"/>
</dbReference>
<sequence>MRKLRRSRNDDRVSVILRYNTATIKIVNKLLRVLNKEFRGLHQAAFLLGASAIFSQALALLRDRLFAGRFGASGTLDLYYAAFRIPDLLYASIASFVSVTVLIPFIIERMDNDRASAGKFLSDVFSVYLTIMFVVSTVAFLFTPFITRLFFVGFSGEEQATLIALTRLLLLSPILLGVSNLFGSVTQTARKFFVYALSPVLYNLGIIFGVLLLYPSLGILGLGYGVVFGAALHLLVQYPVVSEGGLVPRFSLKVRIEDIKKVVALSLPRTLGLSVYHFTFLILVSFASRMTEGSISIFNLSFNLQSVPLAIIGISYSVAAFPVLVGSFSRNDMVKFMEDIGTAARHIIFWSFPITALFIVLRAQIVRTILGSGRFGWSDTMLAAACLALFSISLIAQSLILLFVRGYYAAGNTRKPVVATVISSVSVIGFSMFLISYFTSTQFFRFFIESFFRVEGANGTVVLMLPLAYSIGNIINAVLLAIMFRRDFGHSALSVARTFFQSFSAAVCMGFVAYQSLHILDAYVFGAIDTLPKIFLQGLLSGMAGIIAGIILLKVLGNAEIEEVWRAFHSRFWKVRVFAPEPQEL</sequence>
<dbReference type="GO" id="GO:0034204">
    <property type="term" value="P:lipid translocation"/>
    <property type="evidence" value="ECO:0007669"/>
    <property type="project" value="TreeGrafter"/>
</dbReference>
<dbReference type="GO" id="GO:0008360">
    <property type="term" value="P:regulation of cell shape"/>
    <property type="evidence" value="ECO:0007669"/>
    <property type="project" value="UniProtKB-KW"/>
</dbReference>
<evidence type="ECO:0000313" key="10">
    <source>
        <dbReference type="Proteomes" id="UP000229236"/>
    </source>
</evidence>
<keyword evidence="2" id="KW-1003">Cell membrane</keyword>
<feature type="transmembrane region" description="Helical" evidence="8">
    <location>
        <begin position="416"/>
        <end position="439"/>
    </location>
</feature>
<organism evidence="9 10">
    <name type="scientific">Candidatus Yonathbacteria bacterium CG_4_9_14_0_8_um_filter_46_47</name>
    <dbReference type="NCBI Taxonomy" id="1975106"/>
    <lineage>
        <taxon>Bacteria</taxon>
        <taxon>Candidatus Yonathiibacteriota</taxon>
    </lineage>
</organism>
<dbReference type="AlphaFoldDB" id="A0A2M8D857"/>
<feature type="transmembrane region" description="Helical" evidence="8">
    <location>
        <begin position="495"/>
        <end position="514"/>
    </location>
</feature>
<evidence type="ECO:0000256" key="2">
    <source>
        <dbReference type="ARBA" id="ARBA00022475"/>
    </source>
</evidence>
<evidence type="ECO:0000256" key="5">
    <source>
        <dbReference type="ARBA" id="ARBA00022984"/>
    </source>
</evidence>
<proteinExistence type="predicted"/>
<keyword evidence="3 8" id="KW-0812">Transmembrane</keyword>
<dbReference type="GO" id="GO:0005886">
    <property type="term" value="C:plasma membrane"/>
    <property type="evidence" value="ECO:0007669"/>
    <property type="project" value="UniProtKB-SubCell"/>
</dbReference>
<feature type="transmembrane region" description="Helical" evidence="8">
    <location>
        <begin position="44"/>
        <end position="61"/>
    </location>
</feature>
<feature type="transmembrane region" description="Helical" evidence="8">
    <location>
        <begin position="219"/>
        <end position="241"/>
    </location>
</feature>
<evidence type="ECO:0000256" key="6">
    <source>
        <dbReference type="ARBA" id="ARBA00022989"/>
    </source>
</evidence>
<evidence type="ECO:0000256" key="1">
    <source>
        <dbReference type="ARBA" id="ARBA00004651"/>
    </source>
</evidence>
<keyword evidence="6 8" id="KW-1133">Transmembrane helix</keyword>
<dbReference type="GO" id="GO:0015648">
    <property type="term" value="F:lipid-linked peptidoglycan transporter activity"/>
    <property type="evidence" value="ECO:0007669"/>
    <property type="project" value="TreeGrafter"/>
</dbReference>
<dbReference type="PRINTS" id="PR01806">
    <property type="entry name" value="VIRFACTRMVIN"/>
</dbReference>
<feature type="transmembrane region" description="Helical" evidence="8">
    <location>
        <begin position="88"/>
        <end position="107"/>
    </location>
</feature>
<comment type="caution">
    <text evidence="9">The sequence shown here is derived from an EMBL/GenBank/DDBJ whole genome shotgun (WGS) entry which is preliminary data.</text>
</comment>
<feature type="transmembrane region" description="Helical" evidence="8">
    <location>
        <begin position="459"/>
        <end position="483"/>
    </location>
</feature>
<evidence type="ECO:0000256" key="7">
    <source>
        <dbReference type="ARBA" id="ARBA00023136"/>
    </source>
</evidence>
<protein>
    <recommendedName>
        <fullName evidence="11">Lipid II flippase MurJ</fullName>
    </recommendedName>
</protein>
<dbReference type="Pfam" id="PF03023">
    <property type="entry name" value="MurJ"/>
    <property type="match status" value="1"/>
</dbReference>
<keyword evidence="4" id="KW-0133">Cell shape</keyword>
<keyword evidence="7 8" id="KW-0472">Membrane</keyword>
<dbReference type="InterPro" id="IPR004268">
    <property type="entry name" value="MurJ"/>
</dbReference>
<dbReference type="PANTHER" id="PTHR47019">
    <property type="entry name" value="LIPID II FLIPPASE MURJ"/>
    <property type="match status" value="1"/>
</dbReference>
<evidence type="ECO:0008006" key="11">
    <source>
        <dbReference type="Google" id="ProtNLM"/>
    </source>
</evidence>
<accession>A0A2M8D857</accession>
<keyword evidence="5" id="KW-0573">Peptidoglycan synthesis</keyword>